<dbReference type="AlphaFoldDB" id="A0A8D5AJR7"/>
<sequence length="126" mass="13171">MTVVLDASALLAWLHGEVGGDSVGTVLNGAVMSAVNWSEVVQKSLHKGANVEGMLGDMVEMGLTVAPFTASQADRAAMLWQQTQARGLSLGDRACLALGLELAAPVLTADRSWIGLDAGLDIRLIR</sequence>
<dbReference type="InterPro" id="IPR002716">
    <property type="entry name" value="PIN_dom"/>
</dbReference>
<dbReference type="RefSeq" id="WP_221047711.1">
    <property type="nucleotide sequence ID" value="NZ_AP019782.1"/>
</dbReference>
<dbReference type="EMBL" id="AP019782">
    <property type="protein sequence ID" value="BBL72701.1"/>
    <property type="molecule type" value="Genomic_DNA"/>
</dbReference>
<reference evidence="2" key="1">
    <citation type="submission" date="2019-06" db="EMBL/GenBank/DDBJ databases">
        <title>Complete genome sequence of Methylogaea oryzae strain JCM16910.</title>
        <authorList>
            <person name="Asakawa S."/>
        </authorList>
    </citation>
    <scope>NUCLEOTIDE SEQUENCE</scope>
    <source>
        <strain evidence="2">E10</strain>
    </source>
</reference>
<gene>
    <name evidence="2" type="ORF">MoryE10_33070</name>
</gene>
<proteinExistence type="predicted"/>
<feature type="domain" description="PIN" evidence="1">
    <location>
        <begin position="3"/>
        <end position="113"/>
    </location>
</feature>
<dbReference type="Proteomes" id="UP000824988">
    <property type="component" value="Chromosome"/>
</dbReference>
<keyword evidence="3" id="KW-1185">Reference proteome</keyword>
<dbReference type="CDD" id="cd18682">
    <property type="entry name" value="PIN_VapC-like"/>
    <property type="match status" value="1"/>
</dbReference>
<name>A0A8D5AJR7_9GAMM</name>
<accession>A0A8D5AJR7</accession>
<evidence type="ECO:0000313" key="3">
    <source>
        <dbReference type="Proteomes" id="UP000824988"/>
    </source>
</evidence>
<dbReference type="Pfam" id="PF01850">
    <property type="entry name" value="PIN"/>
    <property type="match status" value="1"/>
</dbReference>
<evidence type="ECO:0000259" key="1">
    <source>
        <dbReference type="Pfam" id="PF01850"/>
    </source>
</evidence>
<dbReference type="KEGG" id="moz:MoryE10_33070"/>
<protein>
    <recommendedName>
        <fullName evidence="1">PIN domain-containing protein</fullName>
    </recommendedName>
</protein>
<evidence type="ECO:0000313" key="2">
    <source>
        <dbReference type="EMBL" id="BBL72701.1"/>
    </source>
</evidence>
<organism evidence="2 3">
    <name type="scientific">Methylogaea oryzae</name>
    <dbReference type="NCBI Taxonomy" id="1295382"/>
    <lineage>
        <taxon>Bacteria</taxon>
        <taxon>Pseudomonadati</taxon>
        <taxon>Pseudomonadota</taxon>
        <taxon>Gammaproteobacteria</taxon>
        <taxon>Methylococcales</taxon>
        <taxon>Methylococcaceae</taxon>
        <taxon>Methylogaea</taxon>
    </lineage>
</organism>